<dbReference type="GO" id="GO:0004378">
    <property type="term" value="F:GDP-Man:Man(1)GlcNAc(2)-PP-Dol alpha-1,3-mannosyltransferase activity"/>
    <property type="evidence" value="ECO:0007669"/>
    <property type="project" value="UniProtKB-UniRule"/>
</dbReference>
<proteinExistence type="inferred from homology"/>
<evidence type="ECO:0000256" key="11">
    <source>
        <dbReference type="ARBA" id="ARBA00045104"/>
    </source>
</evidence>
<evidence type="ECO:0000256" key="12">
    <source>
        <dbReference type="RuleBase" id="RU367136"/>
    </source>
</evidence>
<evidence type="ECO:0000256" key="7">
    <source>
        <dbReference type="ARBA" id="ARBA00022824"/>
    </source>
</evidence>
<name>A0A4P9WNF1_9FUNG</name>
<dbReference type="PANTHER" id="PTHR45918:SF1">
    <property type="entry name" value="ALPHA-1,3_1,6-MANNOSYLTRANSFERASE ALG2"/>
    <property type="match status" value="1"/>
</dbReference>
<dbReference type="PANTHER" id="PTHR45918">
    <property type="entry name" value="ALPHA-1,3/1,6-MANNOSYLTRANSFERASE ALG2"/>
    <property type="match status" value="1"/>
</dbReference>
<feature type="non-terminal residue" evidence="15">
    <location>
        <position position="395"/>
    </location>
</feature>
<keyword evidence="8" id="KW-1133">Transmembrane helix</keyword>
<dbReference type="AlphaFoldDB" id="A0A4P9WNF1"/>
<evidence type="ECO:0000313" key="15">
    <source>
        <dbReference type="EMBL" id="RKO94022.1"/>
    </source>
</evidence>
<keyword evidence="16" id="KW-1185">Reference proteome</keyword>
<dbReference type="EC" id="2.4.1.257" evidence="12"/>
<dbReference type="Pfam" id="PF13439">
    <property type="entry name" value="Glyco_transf_4"/>
    <property type="match status" value="1"/>
</dbReference>
<keyword evidence="4 12" id="KW-0328">Glycosyltransferase</keyword>
<evidence type="ECO:0000256" key="9">
    <source>
        <dbReference type="ARBA" id="ARBA00023136"/>
    </source>
</evidence>
<evidence type="ECO:0000256" key="6">
    <source>
        <dbReference type="ARBA" id="ARBA00022692"/>
    </source>
</evidence>
<evidence type="ECO:0000259" key="14">
    <source>
        <dbReference type="Pfam" id="PF13439"/>
    </source>
</evidence>
<dbReference type="GO" id="GO:0005789">
    <property type="term" value="C:endoplasmic reticulum membrane"/>
    <property type="evidence" value="ECO:0007669"/>
    <property type="project" value="UniProtKB-SubCell"/>
</dbReference>
<sequence>IAFAHPDLGIGGAERLVVDAAVGLQSRGHKVVMYTSHHDPKHCFEETRDGTLEVRVRGDWLPRSIAGKGYIVFAIMRSLVLALAMLFEGERFDTIFSDQLSASIPILRWTGAKILFYCHFPDKLLSQRGSWLKSAYRMPIDILEELTTRMADEIVVNSKFTASVFRDSFPRISRSPGVLYPAIRFDAYDHKVNLANPTVKPLITDRKVLLSINRFERKKNIGLAIRAFAALRDKVPDEFTGMRLVIAGGYDTRVAENVEHHKELEALGISLSLTPFTIFSDTATHPPSTANLLFLPSFTEDQRTYLLSTSLCLLYTPSNEHFGIVPVEAMYARLPVVAVDSGGPRETVAEGVTGRLVEPEPHAFADAVVGILGAGKIGREEMGRKGRERVVERFS</sequence>
<evidence type="ECO:0000256" key="1">
    <source>
        <dbReference type="ARBA" id="ARBA00003142"/>
    </source>
</evidence>
<evidence type="ECO:0000313" key="16">
    <source>
        <dbReference type="Proteomes" id="UP000269721"/>
    </source>
</evidence>
<comment type="catalytic activity">
    <reaction evidence="10 12">
        <text>a beta-D-Man-(1-&gt;4)-beta-D-GlcNAc-(1-&gt;4)-alpha-D-GlcNAc-diphospho-di-trans,poly-cis-dolichol + GDP-alpha-D-mannose = an alpha-D-Man-(1-&gt;3)-beta-D-Man-(1-&gt;4)-beta-D-GlcNAc-(1-&gt;4)-alpha-D-GlcNAc-diphospho-di-trans,poly-cis-dolichol + GDP + H(+)</text>
        <dbReference type="Rhea" id="RHEA:29515"/>
        <dbReference type="Rhea" id="RHEA-COMP:19511"/>
        <dbReference type="Rhea" id="RHEA-COMP:19513"/>
        <dbReference type="ChEBI" id="CHEBI:15378"/>
        <dbReference type="ChEBI" id="CHEBI:57527"/>
        <dbReference type="ChEBI" id="CHEBI:58189"/>
        <dbReference type="ChEBI" id="CHEBI:58472"/>
        <dbReference type="ChEBI" id="CHEBI:132510"/>
        <dbReference type="EC" id="2.4.1.132"/>
    </reaction>
    <physiologicalReaction direction="left-to-right" evidence="10 12">
        <dbReference type="Rhea" id="RHEA:29516"/>
    </physiologicalReaction>
</comment>
<dbReference type="InterPro" id="IPR027054">
    <property type="entry name" value="ALG2"/>
</dbReference>
<dbReference type="OrthoDB" id="448893at2759"/>
<dbReference type="SUPFAM" id="SSF53756">
    <property type="entry name" value="UDP-Glycosyltransferase/glycogen phosphorylase"/>
    <property type="match status" value="1"/>
</dbReference>
<keyword evidence="7 12" id="KW-0256">Endoplasmic reticulum</keyword>
<accession>A0A4P9WNF1</accession>
<evidence type="ECO:0000256" key="3">
    <source>
        <dbReference type="ARBA" id="ARBA00004922"/>
    </source>
</evidence>
<feature type="domain" description="Glycosyltransferase subfamily 4-like N-terminal" evidence="14">
    <location>
        <begin position="10"/>
        <end position="170"/>
    </location>
</feature>
<evidence type="ECO:0000256" key="4">
    <source>
        <dbReference type="ARBA" id="ARBA00022676"/>
    </source>
</evidence>
<feature type="non-terminal residue" evidence="15">
    <location>
        <position position="1"/>
    </location>
</feature>
<comment type="function">
    <text evidence="1 12">Mannosylates Man(2)GlcNAc(2)-dolichol diphosphate and Man(1)GlcNAc(2)-dolichol diphosphate to form Man(3)GlcNAc(2)-dolichol diphosphate.</text>
</comment>
<evidence type="ECO:0000256" key="10">
    <source>
        <dbReference type="ARBA" id="ARBA00045103"/>
    </source>
</evidence>
<dbReference type="InterPro" id="IPR001296">
    <property type="entry name" value="Glyco_trans_1"/>
</dbReference>
<dbReference type="InterPro" id="IPR028098">
    <property type="entry name" value="Glyco_trans_4-like_N"/>
</dbReference>
<evidence type="ECO:0000259" key="13">
    <source>
        <dbReference type="Pfam" id="PF00534"/>
    </source>
</evidence>
<comment type="catalytic activity">
    <reaction evidence="11 12">
        <text>an alpha-D-Man-(1-&gt;3)-beta-D-Man-(1-&gt;4)-beta-D-GlcNAc-(1-&gt;4)-alpha-D-GlcNAc-diphospho-di-trans,poly-cis-dolichol + GDP-alpha-D-mannose = an alpha-D-Man-(1-&gt;3)-[alpha-D-Man-(1-&gt;6)]-beta-D-Man-(1-&gt;4)-beta-D-GlcNAc-(1-&gt;4)-alpha-D-GlcNAc-diphospho-di-trans,poly-cis-dolichol + GDP + H(+)</text>
        <dbReference type="Rhea" id="RHEA:29519"/>
        <dbReference type="Rhea" id="RHEA-COMP:19513"/>
        <dbReference type="Rhea" id="RHEA-COMP:19515"/>
        <dbReference type="ChEBI" id="CHEBI:15378"/>
        <dbReference type="ChEBI" id="CHEBI:57527"/>
        <dbReference type="ChEBI" id="CHEBI:58189"/>
        <dbReference type="ChEBI" id="CHEBI:132510"/>
        <dbReference type="ChEBI" id="CHEBI:132511"/>
        <dbReference type="EC" id="2.4.1.257"/>
    </reaction>
    <physiologicalReaction direction="left-to-right" evidence="11 12">
        <dbReference type="Rhea" id="RHEA:29520"/>
    </physiologicalReaction>
</comment>
<evidence type="ECO:0000256" key="2">
    <source>
        <dbReference type="ARBA" id="ARBA00004586"/>
    </source>
</evidence>
<comment type="subcellular location">
    <subcellularLocation>
        <location evidence="2 12">Endoplasmic reticulum membrane</location>
    </subcellularLocation>
</comment>
<keyword evidence="5 12" id="KW-0808">Transferase</keyword>
<reference evidence="16" key="1">
    <citation type="journal article" date="2018" name="Nat. Microbiol.">
        <title>Leveraging single-cell genomics to expand the fungal tree of life.</title>
        <authorList>
            <person name="Ahrendt S.R."/>
            <person name="Quandt C.A."/>
            <person name="Ciobanu D."/>
            <person name="Clum A."/>
            <person name="Salamov A."/>
            <person name="Andreopoulos B."/>
            <person name="Cheng J.F."/>
            <person name="Woyke T."/>
            <person name="Pelin A."/>
            <person name="Henrissat B."/>
            <person name="Reynolds N.K."/>
            <person name="Benny G.L."/>
            <person name="Smith M.E."/>
            <person name="James T.Y."/>
            <person name="Grigoriev I.V."/>
        </authorList>
    </citation>
    <scope>NUCLEOTIDE SEQUENCE [LARGE SCALE GENOMIC DNA]</scope>
</reference>
<gene>
    <name evidence="15" type="ORF">BDK51DRAFT_10845</name>
</gene>
<organism evidence="15 16">
    <name type="scientific">Blyttiomyces helicus</name>
    <dbReference type="NCBI Taxonomy" id="388810"/>
    <lineage>
        <taxon>Eukaryota</taxon>
        <taxon>Fungi</taxon>
        <taxon>Fungi incertae sedis</taxon>
        <taxon>Chytridiomycota</taxon>
        <taxon>Chytridiomycota incertae sedis</taxon>
        <taxon>Chytridiomycetes</taxon>
        <taxon>Chytridiomycetes incertae sedis</taxon>
        <taxon>Blyttiomyces</taxon>
    </lineage>
</organism>
<evidence type="ECO:0000256" key="8">
    <source>
        <dbReference type="ARBA" id="ARBA00022989"/>
    </source>
</evidence>
<comment type="pathway">
    <text evidence="3 12">Protein modification; protein glycosylation.</text>
</comment>
<dbReference type="Proteomes" id="UP000269721">
    <property type="component" value="Unassembled WGS sequence"/>
</dbReference>
<dbReference type="EC" id="2.4.1.132" evidence="12"/>
<comment type="similarity">
    <text evidence="12">Belongs to the glycosyltransferase group 1 family.</text>
</comment>
<dbReference type="UniPathway" id="UPA00378"/>
<keyword evidence="6" id="KW-0812">Transmembrane</keyword>
<protein>
    <recommendedName>
        <fullName evidence="12">Alpha-1,3/1,6-mannosyltransferase ALG2</fullName>
        <ecNumber evidence="12">2.4.1.132</ecNumber>
        <ecNumber evidence="12">2.4.1.257</ecNumber>
    </recommendedName>
    <alternativeName>
        <fullName evidence="12">GDP-Man:Man(1)GlcNAc(2)-PP-Dol alpha-1,3-mannosyltransferase</fullName>
    </alternativeName>
</protein>
<dbReference type="CDD" id="cd03805">
    <property type="entry name" value="GT4_ALG2-like"/>
    <property type="match status" value="1"/>
</dbReference>
<dbReference type="Pfam" id="PF00534">
    <property type="entry name" value="Glycos_transf_1"/>
    <property type="match status" value="1"/>
</dbReference>
<keyword evidence="9" id="KW-0472">Membrane</keyword>
<feature type="domain" description="Glycosyl transferase family 1" evidence="13">
    <location>
        <begin position="202"/>
        <end position="388"/>
    </location>
</feature>
<dbReference type="GO" id="GO:0102704">
    <property type="term" value="F:GDP-Man:Man(2)GlcNAc(2)-PP-Dol alpha-1,6-mannosyltransferase activity"/>
    <property type="evidence" value="ECO:0007669"/>
    <property type="project" value="UniProtKB-UniRule"/>
</dbReference>
<dbReference type="EMBL" id="KZ994039">
    <property type="protein sequence ID" value="RKO94022.1"/>
    <property type="molecule type" value="Genomic_DNA"/>
</dbReference>
<evidence type="ECO:0000256" key="5">
    <source>
        <dbReference type="ARBA" id="ARBA00022679"/>
    </source>
</evidence>
<dbReference type="Gene3D" id="3.40.50.2000">
    <property type="entry name" value="Glycogen Phosphorylase B"/>
    <property type="match status" value="2"/>
</dbReference>